<feature type="signal peptide" evidence="1">
    <location>
        <begin position="1"/>
        <end position="30"/>
    </location>
</feature>
<accession>A0AA46THW9</accession>
<dbReference type="KEGG" id="sgrg:L0C25_21840"/>
<dbReference type="PANTHER" id="PTHR24094:SF15">
    <property type="entry name" value="AMP-DEPENDENT SYNTHETASE_LIGASE DOMAIN-CONTAINING PROTEIN-RELATED"/>
    <property type="match status" value="1"/>
</dbReference>
<feature type="domain" description="GmrSD restriction endonucleases C-terminal" evidence="2">
    <location>
        <begin position="107"/>
        <end position="207"/>
    </location>
</feature>
<keyword evidence="4" id="KW-1185">Reference proteome</keyword>
<protein>
    <submittedName>
        <fullName evidence="3">DUF1524 domain-containing protein</fullName>
    </submittedName>
</protein>
<evidence type="ECO:0000256" key="1">
    <source>
        <dbReference type="SAM" id="SignalP"/>
    </source>
</evidence>
<name>A0AA46THW9_9ACTN</name>
<reference evidence="3" key="1">
    <citation type="submission" date="2022-01" db="EMBL/GenBank/DDBJ databases">
        <title>Nocardioidaceae gen. sp. A5X3R13.</title>
        <authorList>
            <person name="Lopez Marin M.A."/>
            <person name="Uhlik O."/>
        </authorList>
    </citation>
    <scope>NUCLEOTIDE SEQUENCE</scope>
    <source>
        <strain evidence="3">A5X3R13</strain>
    </source>
</reference>
<evidence type="ECO:0000313" key="4">
    <source>
        <dbReference type="Proteomes" id="UP001164390"/>
    </source>
</evidence>
<dbReference type="Proteomes" id="UP001164390">
    <property type="component" value="Chromosome"/>
</dbReference>
<dbReference type="InterPro" id="IPR011089">
    <property type="entry name" value="GmrSD_C"/>
</dbReference>
<organism evidence="3 4">
    <name type="scientific">Solicola gregarius</name>
    <dbReference type="NCBI Taxonomy" id="2908642"/>
    <lineage>
        <taxon>Bacteria</taxon>
        <taxon>Bacillati</taxon>
        <taxon>Actinomycetota</taxon>
        <taxon>Actinomycetes</taxon>
        <taxon>Propionibacteriales</taxon>
        <taxon>Nocardioidaceae</taxon>
        <taxon>Solicola</taxon>
    </lineage>
</organism>
<dbReference type="RefSeq" id="WP_271633908.1">
    <property type="nucleotide sequence ID" value="NZ_CP094970.1"/>
</dbReference>
<sequence length="212" mass="23460">MNMRRVLGLLAMSFVLLAALVLSGSTSASAYPPDPPDEATARAHLAELTVTTPGSGDDYDRDLFPHWHTVEGTCDTRETVLKRDGSGVSVGDDCYPTSGSWYSVYDSETFTDPSDVHIDHIVPLSEAWKSGANDWTTDHREEFANDITHSQLIAVSASSNMSKGDDDPAEWKPENENVWCVYSREWIDTKYVYDLTVDDAEVAALSEMLDRC</sequence>
<gene>
    <name evidence="3" type="ORF">L0C25_21840</name>
</gene>
<feature type="chain" id="PRO_5041207104" evidence="1">
    <location>
        <begin position="31"/>
        <end position="212"/>
    </location>
</feature>
<dbReference type="PANTHER" id="PTHR24094">
    <property type="entry name" value="SECRETED PROTEIN"/>
    <property type="match status" value="1"/>
</dbReference>
<dbReference type="AlphaFoldDB" id="A0AA46THW9"/>
<keyword evidence="1" id="KW-0732">Signal</keyword>
<dbReference type="Pfam" id="PF07510">
    <property type="entry name" value="GmrSD_C"/>
    <property type="match status" value="1"/>
</dbReference>
<evidence type="ECO:0000259" key="2">
    <source>
        <dbReference type="Pfam" id="PF07510"/>
    </source>
</evidence>
<proteinExistence type="predicted"/>
<dbReference type="EMBL" id="CP094970">
    <property type="protein sequence ID" value="UYM05132.1"/>
    <property type="molecule type" value="Genomic_DNA"/>
</dbReference>
<evidence type="ECO:0000313" key="3">
    <source>
        <dbReference type="EMBL" id="UYM05132.1"/>
    </source>
</evidence>